<gene>
    <name evidence="2" type="ORF">MERR_LOCUS3968</name>
</gene>
<dbReference type="SMART" id="SM00579">
    <property type="entry name" value="FBD"/>
    <property type="match status" value="1"/>
</dbReference>
<dbReference type="SUPFAM" id="SSF52047">
    <property type="entry name" value="RNI-like"/>
    <property type="match status" value="1"/>
</dbReference>
<dbReference type="InterPro" id="IPR053781">
    <property type="entry name" value="F-box_AtFBL13-like"/>
</dbReference>
<dbReference type="SUPFAM" id="SSF81383">
    <property type="entry name" value="F-box domain"/>
    <property type="match status" value="1"/>
</dbReference>
<dbReference type="PANTHER" id="PTHR31293">
    <property type="entry name" value="RNI-LIKE SUPERFAMILY PROTEIN"/>
    <property type="match status" value="1"/>
</dbReference>
<dbReference type="InterPro" id="IPR006566">
    <property type="entry name" value="FBD"/>
</dbReference>
<dbReference type="InterPro" id="IPR036047">
    <property type="entry name" value="F-box-like_dom_sf"/>
</dbReference>
<dbReference type="OrthoDB" id="612216at2759"/>
<dbReference type="Gene3D" id="3.80.10.10">
    <property type="entry name" value="Ribonuclease Inhibitor"/>
    <property type="match status" value="1"/>
</dbReference>
<keyword evidence="3" id="KW-1185">Reference proteome</keyword>
<accession>A0A6D2HMV6</accession>
<dbReference type="InterPro" id="IPR001810">
    <property type="entry name" value="F-box_dom"/>
</dbReference>
<proteinExistence type="predicted"/>
<evidence type="ECO:0000313" key="2">
    <source>
        <dbReference type="EMBL" id="CAA7016733.1"/>
    </source>
</evidence>
<dbReference type="Proteomes" id="UP000467841">
    <property type="component" value="Unassembled WGS sequence"/>
</dbReference>
<dbReference type="EMBL" id="CACVBM020000244">
    <property type="protein sequence ID" value="CAA7016733.1"/>
    <property type="molecule type" value="Genomic_DNA"/>
</dbReference>
<feature type="domain" description="F-box" evidence="1">
    <location>
        <begin position="1"/>
        <end position="54"/>
    </location>
</feature>
<organism evidence="2 3">
    <name type="scientific">Microthlaspi erraticum</name>
    <dbReference type="NCBI Taxonomy" id="1685480"/>
    <lineage>
        <taxon>Eukaryota</taxon>
        <taxon>Viridiplantae</taxon>
        <taxon>Streptophyta</taxon>
        <taxon>Embryophyta</taxon>
        <taxon>Tracheophyta</taxon>
        <taxon>Spermatophyta</taxon>
        <taxon>Magnoliopsida</taxon>
        <taxon>eudicotyledons</taxon>
        <taxon>Gunneridae</taxon>
        <taxon>Pentapetalae</taxon>
        <taxon>rosids</taxon>
        <taxon>malvids</taxon>
        <taxon>Brassicales</taxon>
        <taxon>Brassicaceae</taxon>
        <taxon>Coluteocarpeae</taxon>
        <taxon>Microthlaspi</taxon>
    </lineage>
</organism>
<dbReference type="Pfam" id="PF00646">
    <property type="entry name" value="F-box"/>
    <property type="match status" value="1"/>
</dbReference>
<dbReference type="InterPro" id="IPR055294">
    <property type="entry name" value="FBL60-like"/>
</dbReference>
<name>A0A6D2HMV6_9BRAS</name>
<comment type="caution">
    <text evidence="2">The sequence shown here is derived from an EMBL/GenBank/DDBJ whole genome shotgun (WGS) entry which is preliminary data.</text>
</comment>
<evidence type="ECO:0000313" key="3">
    <source>
        <dbReference type="Proteomes" id="UP000467841"/>
    </source>
</evidence>
<dbReference type="Pfam" id="PF24758">
    <property type="entry name" value="LRR_At5g56370"/>
    <property type="match status" value="1"/>
</dbReference>
<dbReference type="Gene3D" id="1.20.1280.50">
    <property type="match status" value="1"/>
</dbReference>
<reference evidence="2" key="1">
    <citation type="submission" date="2020-01" db="EMBL/GenBank/DDBJ databases">
        <authorList>
            <person name="Mishra B."/>
        </authorList>
    </citation>
    <scope>NUCLEOTIDE SEQUENCE [LARGE SCALE GENOMIC DNA]</scope>
</reference>
<dbReference type="InterPro" id="IPR055411">
    <property type="entry name" value="LRR_FXL15/At3g58940/PEG3-like"/>
</dbReference>
<evidence type="ECO:0000259" key="1">
    <source>
        <dbReference type="PROSITE" id="PS50181"/>
    </source>
</evidence>
<dbReference type="AlphaFoldDB" id="A0A6D2HMV6"/>
<dbReference type="PANTHER" id="PTHR31293:SF16">
    <property type="entry name" value="RNI-LIKE SUPERFAMILY PROTEIN"/>
    <property type="match status" value="1"/>
</dbReference>
<protein>
    <recommendedName>
        <fullName evidence="1">F-box domain-containing protein</fullName>
    </recommendedName>
</protein>
<dbReference type="InterPro" id="IPR032675">
    <property type="entry name" value="LRR_dom_sf"/>
</dbReference>
<dbReference type="PROSITE" id="PS50181">
    <property type="entry name" value="FBOX"/>
    <property type="match status" value="1"/>
</dbReference>
<sequence>MDRVSSLPDELLSHILSFLTTKEAALTSILAKKWRNLLASVPNLDIDDSVFLYPGEGKGESDEMKQSFMDFVDRILALQGDSPLKKLSLKCLNGVDSDRVDGWMRSVLARGVSDLDLTVILDMDEEDNYQLSPKCFECSTLVNLRLVCGIDVRWVAGRVCLPLLKTLTLDSVRVCSGEFEALLHALPALEELDLVDLSWQDTDVTVSSASLKTLTIKLSDVSSSLSFDTPRLVYFEYSGYVASDYPVVNMESLLDARINFFLSEDQIKQVREPDDDDDWFDEEDALGYSNVWKLFHGVQHVPHLDLFPDTLEVLSLCCESMPVFNNLKSLYIKSSKERGWQAMPVLLRNCPHLKTIIFEGLVHHETDKCGDACDCVSREDKGSSLATCPVKKLEIHGFRGTMKEMHMIKHFLDYFPCLEEMKIYVEEKDPTQLGNHEVSKLVLEMFELYNKLSTCNIHLLVNDYLHKN</sequence>
<dbReference type="CDD" id="cd22160">
    <property type="entry name" value="F-box_AtFBL13-like"/>
    <property type="match status" value="1"/>
</dbReference>